<dbReference type="Proteomes" id="UP000092445">
    <property type="component" value="Unassembled WGS sequence"/>
</dbReference>
<reference evidence="1" key="2">
    <citation type="submission" date="2020-05" db="UniProtKB">
        <authorList>
            <consortium name="EnsemblMetazoa"/>
        </authorList>
    </citation>
    <scope>IDENTIFICATION</scope>
    <source>
        <strain evidence="1">IAEA</strain>
    </source>
</reference>
<dbReference type="VEuPathDB" id="VectorBase:GPAI012566"/>
<proteinExistence type="predicted"/>
<protein>
    <submittedName>
        <fullName evidence="1">Uncharacterized protein</fullName>
    </submittedName>
</protein>
<sequence length="76" mass="9079">MKREFGKHNQRIPKNMDAHYRQLCHNLNEVSAEHDSSDRDHHVAVLIKHLEVSNHPECHHHLLEQYTLMVYNGLYI</sequence>
<dbReference type="AlphaFoldDB" id="A0A1A9ZEY9"/>
<keyword evidence="2" id="KW-1185">Reference proteome</keyword>
<name>A0A1A9ZEY9_GLOPL</name>
<evidence type="ECO:0000313" key="1">
    <source>
        <dbReference type="EnsemblMetazoa" id="GPAI012566-PA"/>
    </source>
</evidence>
<organism evidence="1 2">
    <name type="scientific">Glossina pallidipes</name>
    <name type="common">Tsetse fly</name>
    <dbReference type="NCBI Taxonomy" id="7398"/>
    <lineage>
        <taxon>Eukaryota</taxon>
        <taxon>Metazoa</taxon>
        <taxon>Ecdysozoa</taxon>
        <taxon>Arthropoda</taxon>
        <taxon>Hexapoda</taxon>
        <taxon>Insecta</taxon>
        <taxon>Pterygota</taxon>
        <taxon>Neoptera</taxon>
        <taxon>Endopterygota</taxon>
        <taxon>Diptera</taxon>
        <taxon>Brachycera</taxon>
        <taxon>Muscomorpha</taxon>
        <taxon>Hippoboscoidea</taxon>
        <taxon>Glossinidae</taxon>
        <taxon>Glossina</taxon>
    </lineage>
</organism>
<accession>A0A1A9ZEY9</accession>
<dbReference type="EnsemblMetazoa" id="GPAI012566-RA">
    <property type="protein sequence ID" value="GPAI012566-PA"/>
    <property type="gene ID" value="GPAI012566"/>
</dbReference>
<evidence type="ECO:0000313" key="2">
    <source>
        <dbReference type="Proteomes" id="UP000092445"/>
    </source>
</evidence>
<reference evidence="2" key="1">
    <citation type="submission" date="2014-03" db="EMBL/GenBank/DDBJ databases">
        <authorList>
            <person name="Aksoy S."/>
            <person name="Warren W."/>
            <person name="Wilson R.K."/>
        </authorList>
    </citation>
    <scope>NUCLEOTIDE SEQUENCE [LARGE SCALE GENOMIC DNA]</scope>
    <source>
        <strain evidence="2">IAEA</strain>
    </source>
</reference>